<keyword evidence="13" id="KW-1185">Reference proteome</keyword>
<name>A0A401Z783_9CHLR</name>
<keyword evidence="5" id="KW-0547">Nucleotide-binding</keyword>
<dbReference type="PROSITE" id="PS50929">
    <property type="entry name" value="ABC_TM1F"/>
    <property type="match status" value="1"/>
</dbReference>
<feature type="transmembrane region" description="Helical" evidence="9">
    <location>
        <begin position="269"/>
        <end position="296"/>
    </location>
</feature>
<reference evidence="13" key="1">
    <citation type="submission" date="2018-12" db="EMBL/GenBank/DDBJ databases">
        <title>Tengunoibacter tsumagoiensis gen. nov., sp. nov., Dictyobacter kobayashii sp. nov., D. alpinus sp. nov., and D. joshuensis sp. nov. and description of Dictyobacteraceae fam. nov. within the order Ktedonobacterales isolated from Tengu-no-mugimeshi.</title>
        <authorList>
            <person name="Wang C.M."/>
            <person name="Zheng Y."/>
            <person name="Sakai Y."/>
            <person name="Toyoda A."/>
            <person name="Minakuchi Y."/>
            <person name="Abe K."/>
            <person name="Yokota A."/>
            <person name="Yabe S."/>
        </authorList>
    </citation>
    <scope>NUCLEOTIDE SEQUENCE [LARGE SCALE GENOMIC DNA]</scope>
    <source>
        <strain evidence="13">S-27</strain>
    </source>
</reference>
<protein>
    <submittedName>
        <fullName evidence="12">ABC transporter permease</fullName>
    </submittedName>
</protein>
<proteinExistence type="predicted"/>
<feature type="transmembrane region" description="Helical" evidence="9">
    <location>
        <begin position="83"/>
        <end position="101"/>
    </location>
</feature>
<dbReference type="Gene3D" id="1.20.1560.10">
    <property type="entry name" value="ABC transporter type 1, transmembrane domain"/>
    <property type="match status" value="1"/>
</dbReference>
<dbReference type="PROSITE" id="PS00211">
    <property type="entry name" value="ABC_TRANSPORTER_1"/>
    <property type="match status" value="1"/>
</dbReference>
<gene>
    <name evidence="12" type="ORF">KDAU_00280</name>
</gene>
<dbReference type="PANTHER" id="PTHR24221">
    <property type="entry name" value="ATP-BINDING CASSETTE SUB-FAMILY B"/>
    <property type="match status" value="1"/>
</dbReference>
<dbReference type="PROSITE" id="PS50893">
    <property type="entry name" value="ABC_TRANSPORTER_2"/>
    <property type="match status" value="1"/>
</dbReference>
<evidence type="ECO:0000259" key="11">
    <source>
        <dbReference type="PROSITE" id="PS50929"/>
    </source>
</evidence>
<comment type="caution">
    <text evidence="12">The sequence shown here is derived from an EMBL/GenBank/DDBJ whole genome shotgun (WGS) entry which is preliminary data.</text>
</comment>
<keyword evidence="3" id="KW-1003">Cell membrane</keyword>
<dbReference type="InterPro" id="IPR003593">
    <property type="entry name" value="AAA+_ATPase"/>
</dbReference>
<keyword evidence="6" id="KW-0067">ATP-binding</keyword>
<dbReference type="RefSeq" id="WP_160145543.1">
    <property type="nucleotide sequence ID" value="NZ_BIFQ01000001.1"/>
</dbReference>
<evidence type="ECO:0000313" key="13">
    <source>
        <dbReference type="Proteomes" id="UP000287224"/>
    </source>
</evidence>
<evidence type="ECO:0000256" key="9">
    <source>
        <dbReference type="SAM" id="Phobius"/>
    </source>
</evidence>
<dbReference type="SMART" id="SM00382">
    <property type="entry name" value="AAA"/>
    <property type="match status" value="1"/>
</dbReference>
<sequence>MSSQTSFPKQRTPGQMLRALRGNWGALPRLLLLFWQSGRKEVMFLLVVSLATGVAPVVQLVFLRHLIDSALSFINGQERLSMVLVWLVLLLLAYIAGIFLLQTEHWIGFGVQELLKARIQERLLKNAGQLPLGQFESAAYYDQLERAQKGVDNQIFSTLAFMVQTPATFFSIVSLLFYVALGSPLFPCLLLIGTLLPLTMIIRHHKQRYLAERKLTSDERRLNYFEEMLRTRPAAAELRLFHIQEHFLQLRRHIFNGLRDHRLQQERKLVVTSIIGDVGQTLTLGLTLFGVVALMAAGSFSLGAYATYFNAVIQFQQFLFTFLLDIATIDRDMHYIQDIFEYLDLVQSSQPPNGNRKAQQTPNVPAIQFEQVSFSYPGTEHPVLRNLNLRIQAGERIALIGENGAGKSTLAKLLLGLYQPTEGRILVNGKDLRELDFTSWRTQCAMVFQSFMRYQVTTRENIGFGDLRQLTHEPAIRSAALKSGADEMIQRLPQQYETPLGKAYDENGQDLSGGQWQKLALARAYLRNAAVLVLDEPTAALDARAEVEVYRQFRDVSHGKSALLISHRLGSARLADRIIVLENGHIVEEGTHSELLTHDGLYAAMFKIQAHWYQ</sequence>
<dbReference type="InterPro" id="IPR017871">
    <property type="entry name" value="ABC_transporter-like_CS"/>
</dbReference>
<organism evidence="12 13">
    <name type="scientific">Dictyobacter aurantiacus</name>
    <dbReference type="NCBI Taxonomy" id="1936993"/>
    <lineage>
        <taxon>Bacteria</taxon>
        <taxon>Bacillati</taxon>
        <taxon>Chloroflexota</taxon>
        <taxon>Ktedonobacteria</taxon>
        <taxon>Ktedonobacterales</taxon>
        <taxon>Dictyobacteraceae</taxon>
        <taxon>Dictyobacter</taxon>
    </lineage>
</organism>
<feature type="domain" description="ABC transporter" evidence="10">
    <location>
        <begin position="367"/>
        <end position="608"/>
    </location>
</feature>
<accession>A0A401Z783</accession>
<dbReference type="SUPFAM" id="SSF90123">
    <property type="entry name" value="ABC transporter transmembrane region"/>
    <property type="match status" value="1"/>
</dbReference>
<evidence type="ECO:0000313" key="12">
    <source>
        <dbReference type="EMBL" id="GCE02699.1"/>
    </source>
</evidence>
<dbReference type="GO" id="GO:0034040">
    <property type="term" value="F:ATPase-coupled lipid transmembrane transporter activity"/>
    <property type="evidence" value="ECO:0007669"/>
    <property type="project" value="TreeGrafter"/>
</dbReference>
<evidence type="ECO:0000256" key="5">
    <source>
        <dbReference type="ARBA" id="ARBA00022741"/>
    </source>
</evidence>
<dbReference type="InterPro" id="IPR039421">
    <property type="entry name" value="Type_1_exporter"/>
</dbReference>
<dbReference type="Pfam" id="PF00664">
    <property type="entry name" value="ABC_membrane"/>
    <property type="match status" value="1"/>
</dbReference>
<dbReference type="Pfam" id="PF00005">
    <property type="entry name" value="ABC_tran"/>
    <property type="match status" value="1"/>
</dbReference>
<dbReference type="InterPro" id="IPR027417">
    <property type="entry name" value="P-loop_NTPase"/>
</dbReference>
<keyword evidence="8 9" id="KW-0472">Membrane</keyword>
<dbReference type="Gene3D" id="3.40.50.300">
    <property type="entry name" value="P-loop containing nucleotide triphosphate hydrolases"/>
    <property type="match status" value="1"/>
</dbReference>
<feature type="transmembrane region" description="Helical" evidence="9">
    <location>
        <begin position="155"/>
        <end position="178"/>
    </location>
</feature>
<dbReference type="GO" id="GO:0016887">
    <property type="term" value="F:ATP hydrolysis activity"/>
    <property type="evidence" value="ECO:0007669"/>
    <property type="project" value="InterPro"/>
</dbReference>
<dbReference type="InterPro" id="IPR003439">
    <property type="entry name" value="ABC_transporter-like_ATP-bd"/>
</dbReference>
<feature type="transmembrane region" description="Helical" evidence="9">
    <location>
        <begin position="42"/>
        <end position="63"/>
    </location>
</feature>
<dbReference type="PANTHER" id="PTHR24221:SF646">
    <property type="entry name" value="HAEMOLYSIN SECRETION ATP-BINDING PROTEIN"/>
    <property type="match status" value="1"/>
</dbReference>
<keyword evidence="2" id="KW-0813">Transport</keyword>
<dbReference type="FunFam" id="3.40.50.300:FF:000221">
    <property type="entry name" value="Multidrug ABC transporter ATP-binding protein"/>
    <property type="match status" value="1"/>
</dbReference>
<keyword evidence="7 9" id="KW-1133">Transmembrane helix</keyword>
<evidence type="ECO:0000256" key="1">
    <source>
        <dbReference type="ARBA" id="ARBA00004651"/>
    </source>
</evidence>
<keyword evidence="4 9" id="KW-0812">Transmembrane</keyword>
<dbReference type="GO" id="GO:0140359">
    <property type="term" value="F:ABC-type transporter activity"/>
    <property type="evidence" value="ECO:0007669"/>
    <property type="project" value="InterPro"/>
</dbReference>
<dbReference type="OrthoDB" id="9806127at2"/>
<dbReference type="GO" id="GO:0005524">
    <property type="term" value="F:ATP binding"/>
    <property type="evidence" value="ECO:0007669"/>
    <property type="project" value="UniProtKB-KW"/>
</dbReference>
<comment type="subcellular location">
    <subcellularLocation>
        <location evidence="1">Cell membrane</location>
        <topology evidence="1">Multi-pass membrane protein</topology>
    </subcellularLocation>
</comment>
<dbReference type="Proteomes" id="UP000287224">
    <property type="component" value="Unassembled WGS sequence"/>
</dbReference>
<dbReference type="AlphaFoldDB" id="A0A401Z783"/>
<evidence type="ECO:0000256" key="7">
    <source>
        <dbReference type="ARBA" id="ARBA00022989"/>
    </source>
</evidence>
<dbReference type="GO" id="GO:0005886">
    <property type="term" value="C:plasma membrane"/>
    <property type="evidence" value="ECO:0007669"/>
    <property type="project" value="UniProtKB-SubCell"/>
</dbReference>
<dbReference type="InterPro" id="IPR011527">
    <property type="entry name" value="ABC1_TM_dom"/>
</dbReference>
<dbReference type="InterPro" id="IPR036640">
    <property type="entry name" value="ABC1_TM_sf"/>
</dbReference>
<dbReference type="EMBL" id="BIFQ01000001">
    <property type="protein sequence ID" value="GCE02699.1"/>
    <property type="molecule type" value="Genomic_DNA"/>
</dbReference>
<evidence type="ECO:0000256" key="4">
    <source>
        <dbReference type="ARBA" id="ARBA00022692"/>
    </source>
</evidence>
<feature type="domain" description="ABC transmembrane type-1" evidence="11">
    <location>
        <begin position="44"/>
        <end position="331"/>
    </location>
</feature>
<feature type="transmembrane region" description="Helical" evidence="9">
    <location>
        <begin position="184"/>
        <end position="202"/>
    </location>
</feature>
<evidence type="ECO:0000259" key="10">
    <source>
        <dbReference type="PROSITE" id="PS50893"/>
    </source>
</evidence>
<evidence type="ECO:0000256" key="6">
    <source>
        <dbReference type="ARBA" id="ARBA00022840"/>
    </source>
</evidence>
<evidence type="ECO:0000256" key="3">
    <source>
        <dbReference type="ARBA" id="ARBA00022475"/>
    </source>
</evidence>
<evidence type="ECO:0000256" key="8">
    <source>
        <dbReference type="ARBA" id="ARBA00023136"/>
    </source>
</evidence>
<evidence type="ECO:0000256" key="2">
    <source>
        <dbReference type="ARBA" id="ARBA00022448"/>
    </source>
</evidence>
<dbReference type="SUPFAM" id="SSF52540">
    <property type="entry name" value="P-loop containing nucleoside triphosphate hydrolases"/>
    <property type="match status" value="1"/>
</dbReference>